<dbReference type="Proteomes" id="UP000179807">
    <property type="component" value="Unassembled WGS sequence"/>
</dbReference>
<evidence type="ECO:0000313" key="2">
    <source>
        <dbReference type="Proteomes" id="UP000179807"/>
    </source>
</evidence>
<dbReference type="EMBL" id="MLAK01001254">
    <property type="protein sequence ID" value="OHS95323.1"/>
    <property type="molecule type" value="Genomic_DNA"/>
</dbReference>
<keyword evidence="2" id="KW-1185">Reference proteome</keyword>
<name>A0A1J4JCE9_9EUKA</name>
<dbReference type="GeneID" id="94846832"/>
<dbReference type="VEuPathDB" id="TrichDB:TRFO_38575"/>
<gene>
    <name evidence="1" type="ORF">TRFO_38575</name>
</gene>
<proteinExistence type="predicted"/>
<sequence length="267" mass="31504">MKEYGSIISCLNQHIEKETDYNNILTDIHENNGLPSKNYQNLQSKNKIPFQFQVDGLDSIFSLPHDFTFIQFEFSVYEYFKYFNESKAFRNDSLNKKEIETSESNNNEINDNKIQNDFTNEKYGIGMRENNRSQIVWIRNENDIHVLLQYYNNQVFKFERIETPFIKNLYEQGELNQMDDNTITFKFAPYGLSSICIFVTLIIPENRNDGLAYLSKKFPKLNIQLLSFISTDDEEYQIQNESEWNLFVNEAFSSLTSHKLVTLVVDS</sequence>
<organism evidence="1 2">
    <name type="scientific">Tritrichomonas foetus</name>
    <dbReference type="NCBI Taxonomy" id="1144522"/>
    <lineage>
        <taxon>Eukaryota</taxon>
        <taxon>Metamonada</taxon>
        <taxon>Parabasalia</taxon>
        <taxon>Tritrichomonadida</taxon>
        <taxon>Tritrichomonadidae</taxon>
        <taxon>Tritrichomonas</taxon>
    </lineage>
</organism>
<accession>A0A1J4JCE9</accession>
<comment type="caution">
    <text evidence="1">The sequence shown here is derived from an EMBL/GenBank/DDBJ whole genome shotgun (WGS) entry which is preliminary data.</text>
</comment>
<evidence type="ECO:0000313" key="1">
    <source>
        <dbReference type="EMBL" id="OHS95323.1"/>
    </source>
</evidence>
<dbReference type="RefSeq" id="XP_068348460.1">
    <property type="nucleotide sequence ID" value="XM_068512128.1"/>
</dbReference>
<protein>
    <submittedName>
        <fullName evidence="1">Uncharacterized protein</fullName>
    </submittedName>
</protein>
<reference evidence="1" key="1">
    <citation type="submission" date="2016-10" db="EMBL/GenBank/DDBJ databases">
        <authorList>
            <person name="Benchimol M."/>
            <person name="Almeida L.G."/>
            <person name="Vasconcelos A.T."/>
            <person name="Perreira-Neves A."/>
            <person name="Rosa I.A."/>
            <person name="Tasca T."/>
            <person name="Bogo M.R."/>
            <person name="de Souza W."/>
        </authorList>
    </citation>
    <scope>NUCLEOTIDE SEQUENCE [LARGE SCALE GENOMIC DNA]</scope>
    <source>
        <strain evidence="1">K</strain>
    </source>
</reference>
<dbReference type="AlphaFoldDB" id="A0A1J4JCE9"/>